<reference evidence="1" key="1">
    <citation type="submission" date="2018-05" db="EMBL/GenBank/DDBJ databases">
        <authorList>
            <person name="Lanie J.A."/>
            <person name="Ng W.-L."/>
            <person name="Kazmierczak K.M."/>
            <person name="Andrzejewski T.M."/>
            <person name="Davidsen T.M."/>
            <person name="Wayne K.J."/>
            <person name="Tettelin H."/>
            <person name="Glass J.I."/>
            <person name="Rusch D."/>
            <person name="Podicherti R."/>
            <person name="Tsui H.-C.T."/>
            <person name="Winkler M.E."/>
        </authorList>
    </citation>
    <scope>NUCLEOTIDE SEQUENCE</scope>
</reference>
<evidence type="ECO:0000313" key="1">
    <source>
        <dbReference type="EMBL" id="SVD90834.1"/>
    </source>
</evidence>
<name>A0A382Z5Q5_9ZZZZ</name>
<dbReference type="EMBL" id="UINC01181241">
    <property type="protein sequence ID" value="SVD90834.1"/>
    <property type="molecule type" value="Genomic_DNA"/>
</dbReference>
<sequence>MATTYCTTGDVADFLRIPITATTTPNKAQVEKIINRKEDELDRRMGHAWRSKTITRELHDLPLLYTFGWGTPLFLAHR</sequence>
<organism evidence="1">
    <name type="scientific">marine metagenome</name>
    <dbReference type="NCBI Taxonomy" id="408172"/>
    <lineage>
        <taxon>unclassified sequences</taxon>
        <taxon>metagenomes</taxon>
        <taxon>ecological metagenomes</taxon>
    </lineage>
</organism>
<protein>
    <submittedName>
        <fullName evidence="1">Uncharacterized protein</fullName>
    </submittedName>
</protein>
<gene>
    <name evidence="1" type="ORF">METZ01_LOCUS443688</name>
</gene>
<proteinExistence type="predicted"/>
<accession>A0A382Z5Q5</accession>
<dbReference type="AlphaFoldDB" id="A0A382Z5Q5"/>
<feature type="non-terminal residue" evidence="1">
    <location>
        <position position="78"/>
    </location>
</feature>